<evidence type="ECO:0000259" key="2">
    <source>
        <dbReference type="Pfam" id="PF13649"/>
    </source>
</evidence>
<dbReference type="EMBL" id="MTAB01000011">
    <property type="protein sequence ID" value="OSI21625.1"/>
    <property type="molecule type" value="Genomic_DNA"/>
</dbReference>
<dbReference type="InterPro" id="IPR041698">
    <property type="entry name" value="Methyltransf_25"/>
</dbReference>
<proteinExistence type="predicted"/>
<dbReference type="PANTHER" id="PTHR43861:SF3">
    <property type="entry name" value="PUTATIVE (AFU_ORTHOLOGUE AFUA_2G14390)-RELATED"/>
    <property type="match status" value="1"/>
</dbReference>
<dbReference type="GO" id="GO:0016740">
    <property type="term" value="F:transferase activity"/>
    <property type="evidence" value="ECO:0007669"/>
    <property type="project" value="UniProtKB-KW"/>
</dbReference>
<evidence type="ECO:0000313" key="4">
    <source>
        <dbReference type="Proteomes" id="UP000193303"/>
    </source>
</evidence>
<evidence type="ECO:0000313" key="3">
    <source>
        <dbReference type="EMBL" id="OSI21625.1"/>
    </source>
</evidence>
<organism evidence="3 4">
    <name type="scientific">Neisseria dumasiana</name>
    <dbReference type="NCBI Taxonomy" id="1931275"/>
    <lineage>
        <taxon>Bacteria</taxon>
        <taxon>Pseudomonadati</taxon>
        <taxon>Pseudomonadota</taxon>
        <taxon>Betaproteobacteria</taxon>
        <taxon>Neisseriales</taxon>
        <taxon>Neisseriaceae</taxon>
        <taxon>Neisseria</taxon>
    </lineage>
</organism>
<dbReference type="InterPro" id="IPR029063">
    <property type="entry name" value="SAM-dependent_MTases_sf"/>
</dbReference>
<dbReference type="Pfam" id="PF13649">
    <property type="entry name" value="Methyltransf_25"/>
    <property type="match status" value="1"/>
</dbReference>
<gene>
    <name evidence="3" type="ORF">BV912_06095</name>
</gene>
<accession>A0A1X3DI26</accession>
<dbReference type="AlphaFoldDB" id="A0A1X3DI26"/>
<dbReference type="Proteomes" id="UP000193303">
    <property type="component" value="Unassembled WGS sequence"/>
</dbReference>
<dbReference type="Gene3D" id="3.40.50.150">
    <property type="entry name" value="Vaccinia Virus protein VP39"/>
    <property type="match status" value="1"/>
</dbReference>
<sequence length="202" mass="22393">MSQWDERYQTEEYVFGTEPNEFIARIRAYLPTQGKALDLATGEGRNGIFLAQLGLKTEGVDMSLRGLEKAQKLAQQKGVDFTTRMANITEMDMPPEHYAVITSVFCHFSEPERTRTMQRIVHALQPGGLFAGVFYHPDQIAYGTGGPSDPALLGTLEEMQQALSGLEWLVAEHSVREMNEGSRHQGMSSVICLLGKKPSSGQ</sequence>
<feature type="domain" description="Methyltransferase" evidence="2">
    <location>
        <begin position="37"/>
        <end position="128"/>
    </location>
</feature>
<name>A0A1X3DI26_9NEIS</name>
<keyword evidence="1" id="KW-0808">Transferase</keyword>
<protein>
    <submittedName>
        <fullName evidence="3">Tellurium resistance protein TehB</fullName>
    </submittedName>
</protein>
<dbReference type="CDD" id="cd02440">
    <property type="entry name" value="AdoMet_MTases"/>
    <property type="match status" value="1"/>
</dbReference>
<comment type="caution">
    <text evidence="3">The sequence shown here is derived from an EMBL/GenBank/DDBJ whole genome shotgun (WGS) entry which is preliminary data.</text>
</comment>
<evidence type="ECO:0000256" key="1">
    <source>
        <dbReference type="ARBA" id="ARBA00022679"/>
    </source>
</evidence>
<dbReference type="SUPFAM" id="SSF53335">
    <property type="entry name" value="S-adenosyl-L-methionine-dependent methyltransferases"/>
    <property type="match status" value="1"/>
</dbReference>
<dbReference type="PANTHER" id="PTHR43861">
    <property type="entry name" value="TRANS-ACONITATE 2-METHYLTRANSFERASE-RELATED"/>
    <property type="match status" value="1"/>
</dbReference>
<reference evidence="4" key="1">
    <citation type="submission" date="2017-01" db="EMBL/GenBank/DDBJ databases">
        <authorList>
            <person name="Mah S.A."/>
            <person name="Swanson W.J."/>
            <person name="Moy G.W."/>
            <person name="Vacquier V.D."/>
        </authorList>
    </citation>
    <scope>NUCLEOTIDE SEQUENCE [LARGE SCALE GENOMIC DNA]</scope>
    <source>
        <strain evidence="4">124861</strain>
    </source>
</reference>
<dbReference type="RefSeq" id="WP_054599846.1">
    <property type="nucleotide sequence ID" value="NZ_MTAB01000011.1"/>
</dbReference>
<dbReference type="OrthoDB" id="9786503at2"/>
<dbReference type="STRING" id="1931275.BV914_00830"/>